<dbReference type="SUPFAM" id="SSF54637">
    <property type="entry name" value="Thioesterase/thiol ester dehydrase-isomerase"/>
    <property type="match status" value="1"/>
</dbReference>
<evidence type="ECO:0000313" key="5">
    <source>
        <dbReference type="Proteomes" id="UP000886469"/>
    </source>
</evidence>
<dbReference type="SUPFAM" id="SSF53659">
    <property type="entry name" value="Isocitrate/Isopropylmalate dehydrogenase-like"/>
    <property type="match status" value="1"/>
</dbReference>
<dbReference type="InterPro" id="IPR029069">
    <property type="entry name" value="HotDog_dom_sf"/>
</dbReference>
<dbReference type="Gene3D" id="3.40.718.10">
    <property type="entry name" value="Isopropylmalate Dehydrogenase"/>
    <property type="match status" value="1"/>
</dbReference>
<protein>
    <submittedName>
        <fullName evidence="4">Bifunctional enoyl-CoA hydratase/phosphate acetyltransferase</fullName>
    </submittedName>
</protein>
<evidence type="ECO:0000256" key="2">
    <source>
        <dbReference type="ARBA" id="ARBA00023315"/>
    </source>
</evidence>
<dbReference type="NCBIfam" id="NF008852">
    <property type="entry name" value="PRK11890.1"/>
    <property type="match status" value="1"/>
</dbReference>
<reference evidence="4" key="1">
    <citation type="submission" date="2019-03" db="EMBL/GenBank/DDBJ databases">
        <title>Metabolic reconstructions from genomes of highly enriched 'Candidatus Accumulibacter' and 'Candidatus Competibacter' bioreactor populations.</title>
        <authorList>
            <person name="Annavajhala M.K."/>
            <person name="Welles L."/>
            <person name="Abbas B."/>
            <person name="Sorokin D."/>
            <person name="Park H."/>
            <person name="Van Loosdrecht M."/>
            <person name="Chandran K."/>
        </authorList>
    </citation>
    <scope>NUCLEOTIDE SEQUENCE</scope>
    <source>
        <strain evidence="4">SBR_L</strain>
    </source>
</reference>
<proteinExistence type="predicted"/>
<gene>
    <name evidence="4" type="ORF">E4Q08_04140</name>
</gene>
<comment type="caution">
    <text evidence="4">The sequence shown here is derived from an EMBL/GenBank/DDBJ whole genome shotgun (WGS) entry which is preliminary data.</text>
</comment>
<evidence type="ECO:0000313" key="4">
    <source>
        <dbReference type="EMBL" id="NMQ04506.1"/>
    </source>
</evidence>
<dbReference type="InterPro" id="IPR002505">
    <property type="entry name" value="PTA_PTB"/>
</dbReference>
<dbReference type="InterPro" id="IPR050500">
    <property type="entry name" value="Phos_Acetyltrans/Butyryltrans"/>
</dbReference>
<name>A0ABX1T675_9PROT</name>
<feature type="domain" description="Phosphate acetyl/butaryl transferase" evidence="3">
    <location>
        <begin position="235"/>
        <end position="451"/>
    </location>
</feature>
<evidence type="ECO:0000256" key="1">
    <source>
        <dbReference type="ARBA" id="ARBA00022679"/>
    </source>
</evidence>
<keyword evidence="2" id="KW-0012">Acyltransferase</keyword>
<dbReference type="Gene3D" id="3.10.129.10">
    <property type="entry name" value="Hotdog Thioesterase"/>
    <property type="match status" value="1"/>
</dbReference>
<dbReference type="PANTHER" id="PTHR43356">
    <property type="entry name" value="PHOSPHATE ACETYLTRANSFERASE"/>
    <property type="match status" value="1"/>
</dbReference>
<sequence>MLENRTFDEINVGDAASLTWALQAENLETWAAVTGDRNLMRAFDVATRQGPGSEATGNSMWVAGLFGTIVGNELPGVGSVIRSVNLSLCERPLAFGTSVTATATVTSKDAAQGTVTLQCRCVDDRGTDYVQGTVEVVAPRLKIREPLRELPSVQVRREDRFLELLRRCEGIAPVNTAVVHPCSDDALVGPIQAAERGLINPILIGPPAKIHSIAEKAGLDISAYTLVPVQHSHQAAERAVAMVRSGEAELLMKGSLHTDELLHEVLMRDTGIRTERRLSHCFLLAVPTYARPFILTDAAINIAPDLMAKRDICRNAIDVAHAMGIAQPKVAILAAVETVNPTMQATIDAAALCKMADRGQIKGAIVDGPLAFDNAADEGAARTKGIVSAVAGKADILVVPDLEAGNMLAKQLTFMANAEAAGIVAGARVPIILTSRADSVQTRMASCAVAALLADARRKGMAGLKDGD</sequence>
<dbReference type="RefSeq" id="WP_169069508.1">
    <property type="nucleotide sequence ID" value="NZ_JAZKUC010000001.1"/>
</dbReference>
<dbReference type="Proteomes" id="UP000886469">
    <property type="component" value="Unassembled WGS sequence"/>
</dbReference>
<keyword evidence="1" id="KW-0808">Transferase</keyword>
<dbReference type="Pfam" id="PF01515">
    <property type="entry name" value="PTA_PTB"/>
    <property type="match status" value="1"/>
</dbReference>
<keyword evidence="5" id="KW-1185">Reference proteome</keyword>
<organism evidence="4 5">
    <name type="scientific">Candidatus Accumulibacter contiguus</name>
    <dbReference type="NCBI Taxonomy" id="2954381"/>
    <lineage>
        <taxon>Bacteria</taxon>
        <taxon>Pseudomonadati</taxon>
        <taxon>Pseudomonadota</taxon>
        <taxon>Betaproteobacteria</taxon>
        <taxon>Candidatus Accumulibacter</taxon>
    </lineage>
</organism>
<dbReference type="PANTHER" id="PTHR43356:SF2">
    <property type="entry name" value="PHOSPHATE ACETYLTRANSFERASE"/>
    <property type="match status" value="1"/>
</dbReference>
<evidence type="ECO:0000259" key="3">
    <source>
        <dbReference type="Pfam" id="PF01515"/>
    </source>
</evidence>
<accession>A0ABX1T675</accession>
<dbReference type="EMBL" id="SPMX01000009">
    <property type="protein sequence ID" value="NMQ04506.1"/>
    <property type="molecule type" value="Genomic_DNA"/>
</dbReference>
<dbReference type="NCBIfam" id="NF006045">
    <property type="entry name" value="PRK08190.1"/>
    <property type="match status" value="1"/>
</dbReference>